<dbReference type="PANTHER" id="PTHR42678">
    <property type="entry name" value="AMIDASE"/>
    <property type="match status" value="1"/>
</dbReference>
<evidence type="ECO:0000259" key="1">
    <source>
        <dbReference type="Pfam" id="PF01425"/>
    </source>
</evidence>
<accession>A0ABV8X302</accession>
<dbReference type="EMBL" id="JBHSEC010000007">
    <property type="protein sequence ID" value="MFC4410156.1"/>
    <property type="molecule type" value="Genomic_DNA"/>
</dbReference>
<dbReference type="RefSeq" id="WP_378153681.1">
    <property type="nucleotide sequence ID" value="NZ_JBHSEC010000007.1"/>
</dbReference>
<dbReference type="NCBIfam" id="NF005300">
    <property type="entry name" value="PRK06828.1"/>
    <property type="match status" value="1"/>
</dbReference>
<dbReference type="Pfam" id="PF01425">
    <property type="entry name" value="Amidase"/>
    <property type="match status" value="1"/>
</dbReference>
<evidence type="ECO:0000313" key="3">
    <source>
        <dbReference type="Proteomes" id="UP001595817"/>
    </source>
</evidence>
<dbReference type="Gene3D" id="3.90.1300.10">
    <property type="entry name" value="Amidase signature (AS) domain"/>
    <property type="match status" value="1"/>
</dbReference>
<keyword evidence="3" id="KW-1185">Reference proteome</keyword>
<dbReference type="InterPro" id="IPR036928">
    <property type="entry name" value="AS_sf"/>
</dbReference>
<feature type="domain" description="Amidase" evidence="1">
    <location>
        <begin position="36"/>
        <end position="466"/>
    </location>
</feature>
<comment type="caution">
    <text evidence="2">The sequence shown here is derived from an EMBL/GenBank/DDBJ whole genome shotgun (WGS) entry which is preliminary data.</text>
</comment>
<gene>
    <name evidence="2" type="ORF">ACFOZY_06845</name>
</gene>
<dbReference type="SUPFAM" id="SSF75304">
    <property type="entry name" value="Amidase signature (AS) enzymes"/>
    <property type="match status" value="1"/>
</dbReference>
<reference evidence="3" key="1">
    <citation type="journal article" date="2019" name="Int. J. Syst. Evol. Microbiol.">
        <title>The Global Catalogue of Microorganisms (GCM) 10K type strain sequencing project: providing services to taxonomists for standard genome sequencing and annotation.</title>
        <authorList>
            <consortium name="The Broad Institute Genomics Platform"/>
            <consortium name="The Broad Institute Genome Sequencing Center for Infectious Disease"/>
            <person name="Wu L."/>
            <person name="Ma J."/>
        </authorList>
    </citation>
    <scope>NUCLEOTIDE SEQUENCE [LARGE SCALE GENOMIC DNA]</scope>
    <source>
        <strain evidence="3">CCUG 59778</strain>
    </source>
</reference>
<protein>
    <submittedName>
        <fullName evidence="2">Amidase family protein</fullName>
    </submittedName>
</protein>
<evidence type="ECO:0000313" key="2">
    <source>
        <dbReference type="EMBL" id="MFC4410156.1"/>
    </source>
</evidence>
<name>A0ABV8X302_9LACT</name>
<organism evidence="2 3">
    <name type="scientific">Chungangia koreensis</name>
    <dbReference type="NCBI Taxonomy" id="752657"/>
    <lineage>
        <taxon>Bacteria</taxon>
        <taxon>Bacillati</taxon>
        <taxon>Bacillota</taxon>
        <taxon>Bacilli</taxon>
        <taxon>Lactobacillales</taxon>
        <taxon>Chungangia</taxon>
    </lineage>
</organism>
<sequence length="492" mass="53697">MKSNQLEELRDNWLDEATIGQMQEKMESGELSSEGLTLMYLANISLRDVNVNAVLEINPQALQIAQALDYERSVKGPRSSLHGIPVLLKDNIDTGDHMHTSAGSLSMQNHFAEKDAFLVQKLRDAGAVILGKTNMTEWANFMSDRMTNGWSSRGGQVKNPYGPFDVGGSSSGSGAAIASNMAAFSIGTETSGSILNPSAQNGIVGLKPTVGAISRTGVIPLSHTQDTPGPMARTVEDVTIAFAEMVGYDEEDPVTIKSTVWESVDWLACLNKNALKGVRLGIAREIFEKETKTETLEIFEQAIEKLKRLGATIVDEIDLGTMENDLGYDVLLHEFKSDLNAYLAKTTPTNPIRSLQDVIQFNNSHSEETLQFGQSLLESSDRISGTLTEREYIEALERNRHLAGEIALGEALEKHDVAALVFPQDHGCSFGAAAGYPSITVPAGFTGEGEPFNITFSGRAFAEPNLIAYAYSFEQATKARRKPQWLEEDENQ</sequence>
<proteinExistence type="predicted"/>
<dbReference type="Proteomes" id="UP001595817">
    <property type="component" value="Unassembled WGS sequence"/>
</dbReference>
<dbReference type="PANTHER" id="PTHR42678:SF34">
    <property type="entry name" value="OS04G0183300 PROTEIN"/>
    <property type="match status" value="1"/>
</dbReference>
<dbReference type="InterPro" id="IPR023631">
    <property type="entry name" value="Amidase_dom"/>
</dbReference>